<evidence type="ECO:0000256" key="7">
    <source>
        <dbReference type="SAM" id="SignalP"/>
    </source>
</evidence>
<feature type="compositionally biased region" description="Low complexity" evidence="5">
    <location>
        <begin position="77"/>
        <end position="88"/>
    </location>
</feature>
<dbReference type="GO" id="GO:0032469">
    <property type="term" value="P:endoplasmic reticulum calcium ion homeostasis"/>
    <property type="evidence" value="ECO:0007669"/>
    <property type="project" value="InterPro"/>
</dbReference>
<organism evidence="8 9">
    <name type="scientific">Heterostelium pallidum (strain ATCC 26659 / Pp 5 / PN500)</name>
    <name type="common">Cellular slime mold</name>
    <name type="synonym">Polysphondylium pallidum</name>
    <dbReference type="NCBI Taxonomy" id="670386"/>
    <lineage>
        <taxon>Eukaryota</taxon>
        <taxon>Amoebozoa</taxon>
        <taxon>Evosea</taxon>
        <taxon>Eumycetozoa</taxon>
        <taxon>Dictyostelia</taxon>
        <taxon>Acytosteliales</taxon>
        <taxon>Acytosteliaceae</taxon>
        <taxon>Heterostelium</taxon>
    </lineage>
</organism>
<dbReference type="EMBL" id="ADBJ01000002">
    <property type="protein sequence ID" value="EFA86472.1"/>
    <property type="molecule type" value="Genomic_DNA"/>
</dbReference>
<reference evidence="8 9" key="1">
    <citation type="journal article" date="2011" name="Genome Res.">
        <title>Phylogeny-wide analysis of social amoeba genomes highlights ancient origins for complex intercellular communication.</title>
        <authorList>
            <person name="Heidel A.J."/>
            <person name="Lawal H.M."/>
            <person name="Felder M."/>
            <person name="Schilde C."/>
            <person name="Helps N.R."/>
            <person name="Tunggal B."/>
            <person name="Rivero F."/>
            <person name="John U."/>
            <person name="Schleicher M."/>
            <person name="Eichinger L."/>
            <person name="Platzer M."/>
            <person name="Noegel A.A."/>
            <person name="Schaap P."/>
            <person name="Gloeckner G."/>
        </authorList>
    </citation>
    <scope>NUCLEOTIDE SEQUENCE [LARGE SCALE GENOMIC DNA]</scope>
    <source>
        <strain evidence="9">ATCC 26659 / Pp 5 / PN500</strain>
    </source>
</reference>
<dbReference type="GeneID" id="31355800"/>
<dbReference type="STRING" id="670386.D3AVZ9"/>
<keyword evidence="7" id="KW-0732">Signal</keyword>
<dbReference type="PANTHER" id="PTHR12883:SF0">
    <property type="entry name" value="PAT COMPLEX SUBUNIT CCDC47"/>
    <property type="match status" value="1"/>
</dbReference>
<evidence type="ECO:0000313" key="8">
    <source>
        <dbReference type="EMBL" id="EFA86472.1"/>
    </source>
</evidence>
<dbReference type="GO" id="GO:0005509">
    <property type="term" value="F:calcium ion binding"/>
    <property type="evidence" value="ECO:0007669"/>
    <property type="project" value="InterPro"/>
</dbReference>
<evidence type="ECO:0000256" key="6">
    <source>
        <dbReference type="SAM" id="Phobius"/>
    </source>
</evidence>
<evidence type="ECO:0000256" key="1">
    <source>
        <dbReference type="ARBA" id="ARBA00004167"/>
    </source>
</evidence>
<evidence type="ECO:0000256" key="5">
    <source>
        <dbReference type="SAM" id="MobiDB-lite"/>
    </source>
</evidence>
<feature type="region of interest" description="Disordered" evidence="5">
    <location>
        <begin position="57"/>
        <end position="88"/>
    </location>
</feature>
<keyword evidence="4 6" id="KW-0472">Membrane</keyword>
<name>D3AVZ9_HETP5</name>
<keyword evidence="9" id="KW-1185">Reference proteome</keyword>
<feature type="signal peptide" evidence="7">
    <location>
        <begin position="1"/>
        <end position="26"/>
    </location>
</feature>
<dbReference type="PANTHER" id="PTHR12883">
    <property type="entry name" value="ADIPOCYTE-SPECIFIC PROTEIN 4-RELATED"/>
    <property type="match status" value="1"/>
</dbReference>
<feature type="compositionally biased region" description="Basic and acidic residues" evidence="5">
    <location>
        <begin position="358"/>
        <end position="400"/>
    </location>
</feature>
<dbReference type="GO" id="GO:0005783">
    <property type="term" value="C:endoplasmic reticulum"/>
    <property type="evidence" value="ECO:0007669"/>
    <property type="project" value="InterPro"/>
</dbReference>
<keyword evidence="2 6" id="KW-0812">Transmembrane</keyword>
<dbReference type="Proteomes" id="UP000001396">
    <property type="component" value="Unassembled WGS sequence"/>
</dbReference>
<evidence type="ECO:0000256" key="3">
    <source>
        <dbReference type="ARBA" id="ARBA00022989"/>
    </source>
</evidence>
<gene>
    <name evidence="8" type="ORF">PPL_00266</name>
</gene>
<dbReference type="OMA" id="MHLVRDM"/>
<dbReference type="InParanoid" id="D3AVZ9"/>
<keyword evidence="3 6" id="KW-1133">Transmembrane helix</keyword>
<comment type="subcellular location">
    <subcellularLocation>
        <location evidence="1">Membrane</location>
        <topology evidence="1">Single-pass membrane protein</topology>
    </subcellularLocation>
</comment>
<accession>D3AVZ9</accession>
<dbReference type="RefSeq" id="XP_020438577.1">
    <property type="nucleotide sequence ID" value="XM_020571303.1"/>
</dbReference>
<dbReference type="InterPro" id="IPR012879">
    <property type="entry name" value="CCDC47"/>
</dbReference>
<evidence type="ECO:0000256" key="4">
    <source>
        <dbReference type="ARBA" id="ARBA00023136"/>
    </source>
</evidence>
<evidence type="ECO:0000313" key="9">
    <source>
        <dbReference type="Proteomes" id="UP000001396"/>
    </source>
</evidence>
<feature type="chain" id="PRO_5003041971" evidence="7">
    <location>
        <begin position="27"/>
        <end position="414"/>
    </location>
</feature>
<dbReference type="AlphaFoldDB" id="D3AVZ9"/>
<dbReference type="FunCoup" id="D3AVZ9">
    <property type="interactions" value="420"/>
</dbReference>
<feature type="compositionally biased region" description="Acidic residues" evidence="5">
    <location>
        <begin position="60"/>
        <end position="76"/>
    </location>
</feature>
<dbReference type="GO" id="GO:0016020">
    <property type="term" value="C:membrane"/>
    <property type="evidence" value="ECO:0007669"/>
    <property type="project" value="UniProtKB-SubCell"/>
</dbReference>
<proteinExistence type="predicted"/>
<evidence type="ECO:0000256" key="2">
    <source>
        <dbReference type="ARBA" id="ARBA00022692"/>
    </source>
</evidence>
<dbReference type="Pfam" id="PF07946">
    <property type="entry name" value="CCDC47"/>
    <property type="match status" value="1"/>
</dbReference>
<feature type="transmembrane region" description="Helical" evidence="6">
    <location>
        <begin position="102"/>
        <end position="121"/>
    </location>
</feature>
<sequence length="414" mass="47598">MKLFSKTSILLLVVLISTLLISLSYSQVNIGNKHMVEYDEDEFEGVDHYDQSGYANLNGAEEDGEATGTTEDEEGSGESTTNKPTETEKPAAAAAVKKQTNYYMEIGFIIFIACYIVNYFIGKRTNQELVTVWGRRFRKTFESNFSFLGDKESYVIVKVDPNTYTFTCTGRINCQGALVTITLKKRQDLFSVIFDLVGYADPDRVTIEVAMNNEVMEPMIFAVIKNKALKSFRENNNDIELFASKQTPPLHLNDSYTVLGDTECLPSLLLKPEVVSVLNKYESYFESMHFTDHSLINPKYPKTLSFSYKLPKIKDIDNIHQLTLMSMYFIDYIASASLPKNIKAEKLREKQREAVFKQTHLERQEAAQKKKYEKEQKEKEKIAKLTPEEQRKRDEKEYKKELKKKQQKGRVIIG</sequence>
<protein>
    <submittedName>
        <fullName evidence="8">DUF1682 family protein</fullName>
    </submittedName>
</protein>
<feature type="region of interest" description="Disordered" evidence="5">
    <location>
        <begin position="358"/>
        <end position="414"/>
    </location>
</feature>
<comment type="caution">
    <text evidence="8">The sequence shown here is derived from an EMBL/GenBank/DDBJ whole genome shotgun (WGS) entry which is preliminary data.</text>
</comment>